<evidence type="ECO:0000256" key="1">
    <source>
        <dbReference type="ARBA" id="ARBA00001947"/>
    </source>
</evidence>
<gene>
    <name evidence="10" type="ORF">ACHAWU_001376</name>
</gene>
<sequence length="338" mass="37364">MMDGARRNPTSWSGRGSPKKDETIVEASNRNVDEIKTIISDIQNDMKKIDADSAYRHATFEIYVAKDTFKFNASHFVAYPGFRERLHGHSYRASVKLVGSNQIGRDGYVLDFGCVKSAAAAVCKTMNEYFLVPMLSEVLKITVDGAEGNNEDGDASKICGDCVDDNSTNVKLEGAQTNKRRRTDTNSECVKIKREGESGFGGNDDSNKSTVKKQQPTNYPGSVAIECEDGSRFVFPRQDCLLLPIMHSTAEELAIYIYGKILSKLNSGYLRQRGVNAMEVTVSEAVGQDATFRCALPGLFGNENTDFFDVARFISERSVPVMPCATETEAAEQKKRYT</sequence>
<dbReference type="InterPro" id="IPR007115">
    <property type="entry name" value="6-PTP_synth/QueD"/>
</dbReference>
<evidence type="ECO:0000256" key="8">
    <source>
        <dbReference type="ARBA" id="ARBA00023239"/>
    </source>
</evidence>
<dbReference type="GO" id="GO:0003874">
    <property type="term" value="F:6-pyruvoyltetrahydropterin synthase activity"/>
    <property type="evidence" value="ECO:0007669"/>
    <property type="project" value="UniProtKB-EC"/>
</dbReference>
<dbReference type="Proteomes" id="UP001530293">
    <property type="component" value="Unassembled WGS sequence"/>
</dbReference>
<feature type="compositionally biased region" description="Polar residues" evidence="9">
    <location>
        <begin position="208"/>
        <end position="217"/>
    </location>
</feature>
<keyword evidence="11" id="KW-1185">Reference proteome</keyword>
<organism evidence="10 11">
    <name type="scientific">Discostella pseudostelligera</name>
    <dbReference type="NCBI Taxonomy" id="259834"/>
    <lineage>
        <taxon>Eukaryota</taxon>
        <taxon>Sar</taxon>
        <taxon>Stramenopiles</taxon>
        <taxon>Ochrophyta</taxon>
        <taxon>Bacillariophyta</taxon>
        <taxon>Coscinodiscophyceae</taxon>
        <taxon>Thalassiosirophycidae</taxon>
        <taxon>Stephanodiscales</taxon>
        <taxon>Stephanodiscaceae</taxon>
        <taxon>Discostella</taxon>
    </lineage>
</organism>
<evidence type="ECO:0000256" key="9">
    <source>
        <dbReference type="SAM" id="MobiDB-lite"/>
    </source>
</evidence>
<comment type="pathway">
    <text evidence="2">Cofactor biosynthesis; tetrahydrobiopterin biosynthesis; tetrahydrobiopterin from 7,8-dihydroneopterin triphosphate: step 1/3.</text>
</comment>
<evidence type="ECO:0000313" key="11">
    <source>
        <dbReference type="Proteomes" id="UP001530293"/>
    </source>
</evidence>
<proteinExistence type="inferred from homology"/>
<reference evidence="10 11" key="1">
    <citation type="submission" date="2024-10" db="EMBL/GenBank/DDBJ databases">
        <title>Updated reference genomes for cyclostephanoid diatoms.</title>
        <authorList>
            <person name="Roberts W.R."/>
            <person name="Alverson A.J."/>
        </authorList>
    </citation>
    <scope>NUCLEOTIDE SEQUENCE [LARGE SCALE GENOMIC DNA]</scope>
    <source>
        <strain evidence="10 11">AJA232-27</strain>
    </source>
</reference>
<evidence type="ECO:0000256" key="5">
    <source>
        <dbReference type="ARBA" id="ARBA00022723"/>
    </source>
</evidence>
<dbReference type="PANTHER" id="PTHR12589:SF7">
    <property type="entry name" value="6-PYRUVOYL TETRAHYDROBIOPTERIN SYNTHASE"/>
    <property type="match status" value="1"/>
</dbReference>
<protein>
    <recommendedName>
        <fullName evidence="4">6-pyruvoyltetrahydropterin synthase</fullName>
        <ecNumber evidence="4">4.2.3.12</ecNumber>
    </recommendedName>
</protein>
<comment type="similarity">
    <text evidence="3">Belongs to the PTPS family.</text>
</comment>
<evidence type="ECO:0000256" key="2">
    <source>
        <dbReference type="ARBA" id="ARBA00005126"/>
    </source>
</evidence>
<dbReference type="GO" id="GO:0046872">
    <property type="term" value="F:metal ion binding"/>
    <property type="evidence" value="ECO:0007669"/>
    <property type="project" value="UniProtKB-KW"/>
</dbReference>
<keyword evidence="5" id="KW-0479">Metal-binding</keyword>
<dbReference type="EC" id="4.2.3.12" evidence="4"/>
<dbReference type="EMBL" id="JALLBG020000159">
    <property type="protein sequence ID" value="KAL3761107.1"/>
    <property type="molecule type" value="Genomic_DNA"/>
</dbReference>
<evidence type="ECO:0000313" key="10">
    <source>
        <dbReference type="EMBL" id="KAL3761107.1"/>
    </source>
</evidence>
<keyword evidence="7" id="KW-0783">Tetrahydrobiopterin biosynthesis</keyword>
<dbReference type="Pfam" id="PF01242">
    <property type="entry name" value="PTPS"/>
    <property type="match status" value="1"/>
</dbReference>
<evidence type="ECO:0000256" key="6">
    <source>
        <dbReference type="ARBA" id="ARBA00022833"/>
    </source>
</evidence>
<dbReference type="PANTHER" id="PTHR12589">
    <property type="entry name" value="PYRUVOYL TETRAHYDROBIOPTERIN SYNTHASE"/>
    <property type="match status" value="1"/>
</dbReference>
<feature type="region of interest" description="Disordered" evidence="9">
    <location>
        <begin position="1"/>
        <end position="22"/>
    </location>
</feature>
<accession>A0ABD3MG36</accession>
<keyword evidence="8" id="KW-0456">Lyase</keyword>
<dbReference type="AlphaFoldDB" id="A0ABD3MG36"/>
<name>A0ABD3MG36_9STRA</name>
<evidence type="ECO:0000256" key="4">
    <source>
        <dbReference type="ARBA" id="ARBA00013100"/>
    </source>
</evidence>
<dbReference type="GO" id="GO:0006729">
    <property type="term" value="P:tetrahydrobiopterin biosynthetic process"/>
    <property type="evidence" value="ECO:0007669"/>
    <property type="project" value="UniProtKB-KW"/>
</dbReference>
<feature type="region of interest" description="Disordered" evidence="9">
    <location>
        <begin position="194"/>
        <end position="217"/>
    </location>
</feature>
<dbReference type="InterPro" id="IPR038418">
    <property type="entry name" value="6-PTP_synth/QueD_sf"/>
</dbReference>
<dbReference type="SUPFAM" id="SSF55620">
    <property type="entry name" value="Tetrahydrobiopterin biosynthesis enzymes-like"/>
    <property type="match status" value="1"/>
</dbReference>
<evidence type="ECO:0000256" key="3">
    <source>
        <dbReference type="ARBA" id="ARBA00009164"/>
    </source>
</evidence>
<comment type="caution">
    <text evidence="10">The sequence shown here is derived from an EMBL/GenBank/DDBJ whole genome shotgun (WGS) entry which is preliminary data.</text>
</comment>
<keyword evidence="6" id="KW-0862">Zinc</keyword>
<evidence type="ECO:0000256" key="7">
    <source>
        <dbReference type="ARBA" id="ARBA00023007"/>
    </source>
</evidence>
<dbReference type="Gene3D" id="3.30.479.10">
    <property type="entry name" value="6-pyruvoyl tetrahydropterin synthase/QueD"/>
    <property type="match status" value="2"/>
</dbReference>
<comment type="cofactor">
    <cofactor evidence="1">
        <name>Zn(2+)</name>
        <dbReference type="ChEBI" id="CHEBI:29105"/>
    </cofactor>
</comment>